<evidence type="ECO:0000256" key="6">
    <source>
        <dbReference type="ARBA" id="ARBA00022927"/>
    </source>
</evidence>
<evidence type="ECO:0000256" key="4">
    <source>
        <dbReference type="ARBA" id="ARBA00022692"/>
    </source>
</evidence>
<evidence type="ECO:0000256" key="9">
    <source>
        <dbReference type="SAM" id="Phobius"/>
    </source>
</evidence>
<evidence type="ECO:0000256" key="5">
    <source>
        <dbReference type="ARBA" id="ARBA00022856"/>
    </source>
</evidence>
<dbReference type="EMBL" id="JBBNAF010000004">
    <property type="protein sequence ID" value="KAK9152367.1"/>
    <property type="molecule type" value="Genomic_DNA"/>
</dbReference>
<keyword evidence="5" id="KW-0571">Peptide transport</keyword>
<evidence type="ECO:0000313" key="11">
    <source>
        <dbReference type="Proteomes" id="UP001420932"/>
    </source>
</evidence>
<gene>
    <name evidence="10" type="ORF">Syun_010676</name>
</gene>
<evidence type="ECO:0000256" key="2">
    <source>
        <dbReference type="ARBA" id="ARBA00005484"/>
    </source>
</evidence>
<feature type="transmembrane region" description="Helical" evidence="9">
    <location>
        <begin position="463"/>
        <end position="484"/>
    </location>
</feature>
<dbReference type="AlphaFoldDB" id="A0AAP0KGY7"/>
<evidence type="ECO:0000256" key="3">
    <source>
        <dbReference type="ARBA" id="ARBA00022448"/>
    </source>
</evidence>
<feature type="transmembrane region" description="Helical" evidence="9">
    <location>
        <begin position="434"/>
        <end position="451"/>
    </location>
</feature>
<evidence type="ECO:0000256" key="8">
    <source>
        <dbReference type="ARBA" id="ARBA00023136"/>
    </source>
</evidence>
<name>A0AAP0KGY7_9MAGN</name>
<proteinExistence type="inferred from homology"/>
<keyword evidence="3" id="KW-0813">Transport</keyword>
<dbReference type="Pfam" id="PF03169">
    <property type="entry name" value="OPT"/>
    <property type="match status" value="1"/>
</dbReference>
<keyword evidence="4 9" id="KW-0812">Transmembrane</keyword>
<dbReference type="NCBIfam" id="TIGR00727">
    <property type="entry name" value="ISP4_OPT"/>
    <property type="match status" value="1"/>
</dbReference>
<dbReference type="GO" id="GO:0016020">
    <property type="term" value="C:membrane"/>
    <property type="evidence" value="ECO:0007669"/>
    <property type="project" value="UniProtKB-SubCell"/>
</dbReference>
<comment type="similarity">
    <text evidence="2">Belongs to the oligopeptide OPT transporter (TC 2.A.67.1) family.</text>
</comment>
<dbReference type="NCBIfam" id="TIGR00728">
    <property type="entry name" value="OPT_sfam"/>
    <property type="match status" value="1"/>
</dbReference>
<evidence type="ECO:0008006" key="12">
    <source>
        <dbReference type="Google" id="ProtNLM"/>
    </source>
</evidence>
<dbReference type="InterPro" id="IPR004648">
    <property type="entry name" value="Oligpept_transpt"/>
</dbReference>
<feature type="transmembrane region" description="Helical" evidence="9">
    <location>
        <begin position="302"/>
        <end position="324"/>
    </location>
</feature>
<accession>A0AAP0KGY7</accession>
<feature type="transmembrane region" description="Helical" evidence="9">
    <location>
        <begin position="168"/>
        <end position="185"/>
    </location>
</feature>
<dbReference type="GO" id="GO:0035673">
    <property type="term" value="F:oligopeptide transmembrane transporter activity"/>
    <property type="evidence" value="ECO:0007669"/>
    <property type="project" value="InterPro"/>
</dbReference>
<feature type="transmembrane region" description="Helical" evidence="9">
    <location>
        <begin position="546"/>
        <end position="568"/>
    </location>
</feature>
<comment type="caution">
    <text evidence="10">The sequence shown here is derived from an EMBL/GenBank/DDBJ whole genome shotgun (WGS) entry which is preliminary data.</text>
</comment>
<sequence length="755" mass="84688">MAGADETVLPTSSRHAKFDSEAPMAMLSRSDKEVDDNPIDQVRLTVSTTDDPTLPALTFRTWLLGMISCCLLAFLNQFFGYRRLPLSISSVSAQIVVLPLGKLMAATLPTRKLQIPGTKWRFSLNPGPFNIKEHVLITIFAGTGSNSVYAVNIVTIVKAFYYRPINPMAAFLLSMTTQMLGYGWAGLFRKFLVDSPYMWWPSNLVQVSLFRALHEEEKRRKGGMTRLQFFLLVLVTSFAYYIVPNYFFPSITALSFICWIYKDSVTMQQIGSAQSGLGIGSFAFDWATVASFLGSPLATPGFAVINIMAGFIIIVYILLPVAYWTNSYGAKKFPFISSHVFSHDGQPYNISRILNTKTFSFDQEAYDSYSKVNLSIFFVFTYGLSFATLAATLSHVALFYGRSIWQQTRDMLRNQYNDVHTRIMKQNYSVVPQWWFYLVLAVVFVLSVIACEGFDKQLQLPYWGIILAMALAFIFTLPIGIITATTNQEPALNVITELIIGYLYPGKPLANVAFKTYGTISVTQAIMFLSDFKLGHYMKVPPKSMFIVQLVGTVVSSIIYFGTAWGLLTSVEYICHPKLLPEGSPWTCPGDDIFYNASIIWGVVGPLRMFGRLGLYAKMNYFFLIGVLAPLPVWVLSRMFPRQKWISLINMPVLFSASGAMLQGGAVTYWCWGFVGIFFNFYVYRKFRGWWARHNYVLSAALDAGVAFSALLVYGALQLHGINGIQWWGLDLDDHCPLARCPTAPGVVVDGCPVF</sequence>
<feature type="transmembrane region" description="Helical" evidence="9">
    <location>
        <begin position="59"/>
        <end position="79"/>
    </location>
</feature>
<evidence type="ECO:0000256" key="7">
    <source>
        <dbReference type="ARBA" id="ARBA00022989"/>
    </source>
</evidence>
<dbReference type="GO" id="GO:0015031">
    <property type="term" value="P:protein transport"/>
    <property type="evidence" value="ECO:0007669"/>
    <property type="project" value="UniProtKB-KW"/>
</dbReference>
<feature type="transmembrane region" description="Helical" evidence="9">
    <location>
        <begin position="660"/>
        <end position="684"/>
    </location>
</feature>
<dbReference type="PANTHER" id="PTHR22601">
    <property type="entry name" value="ISP4 LIKE PROTEIN"/>
    <property type="match status" value="1"/>
</dbReference>
<keyword evidence="11" id="KW-1185">Reference proteome</keyword>
<feature type="transmembrane region" description="Helical" evidence="9">
    <location>
        <begin position="622"/>
        <end position="640"/>
    </location>
</feature>
<protein>
    <recommendedName>
        <fullName evidence="12">Oligopeptide transporter</fullName>
    </recommendedName>
</protein>
<keyword evidence="6" id="KW-0653">Protein transport</keyword>
<evidence type="ECO:0000256" key="1">
    <source>
        <dbReference type="ARBA" id="ARBA00004141"/>
    </source>
</evidence>
<feature type="transmembrane region" description="Helical" evidence="9">
    <location>
        <begin position="376"/>
        <end position="401"/>
    </location>
</feature>
<dbReference type="InterPro" id="IPR004813">
    <property type="entry name" value="OPT"/>
</dbReference>
<comment type="subcellular location">
    <subcellularLocation>
        <location evidence="1">Membrane</location>
        <topology evidence="1">Multi-pass membrane protein</topology>
    </subcellularLocation>
</comment>
<keyword evidence="7 9" id="KW-1133">Transmembrane helix</keyword>
<feature type="transmembrane region" description="Helical" evidence="9">
    <location>
        <begin position="696"/>
        <end position="717"/>
    </location>
</feature>
<feature type="transmembrane region" description="Helical" evidence="9">
    <location>
        <begin position="593"/>
        <end position="610"/>
    </location>
</feature>
<evidence type="ECO:0000313" key="10">
    <source>
        <dbReference type="EMBL" id="KAK9152367.1"/>
    </source>
</evidence>
<reference evidence="10 11" key="1">
    <citation type="submission" date="2024-01" db="EMBL/GenBank/DDBJ databases">
        <title>Genome assemblies of Stephania.</title>
        <authorList>
            <person name="Yang L."/>
        </authorList>
    </citation>
    <scope>NUCLEOTIDE SEQUENCE [LARGE SCALE GENOMIC DNA]</scope>
    <source>
        <strain evidence="10">YNDBR</strain>
        <tissue evidence="10">Leaf</tissue>
    </source>
</reference>
<organism evidence="10 11">
    <name type="scientific">Stephania yunnanensis</name>
    <dbReference type="NCBI Taxonomy" id="152371"/>
    <lineage>
        <taxon>Eukaryota</taxon>
        <taxon>Viridiplantae</taxon>
        <taxon>Streptophyta</taxon>
        <taxon>Embryophyta</taxon>
        <taxon>Tracheophyta</taxon>
        <taxon>Spermatophyta</taxon>
        <taxon>Magnoliopsida</taxon>
        <taxon>Ranunculales</taxon>
        <taxon>Menispermaceae</taxon>
        <taxon>Menispermoideae</taxon>
        <taxon>Cissampelideae</taxon>
        <taxon>Stephania</taxon>
    </lineage>
</organism>
<keyword evidence="8 9" id="KW-0472">Membrane</keyword>
<dbReference type="Proteomes" id="UP001420932">
    <property type="component" value="Unassembled WGS sequence"/>
</dbReference>